<dbReference type="EMBL" id="UOFU01000210">
    <property type="protein sequence ID" value="VAX00914.1"/>
    <property type="molecule type" value="Genomic_DNA"/>
</dbReference>
<feature type="region of interest" description="Disordered" evidence="7">
    <location>
        <begin position="250"/>
        <end position="274"/>
    </location>
</feature>
<gene>
    <name evidence="9" type="ORF">MNBD_GAMMA20-2501</name>
</gene>
<dbReference type="SUPFAM" id="SSF53790">
    <property type="entry name" value="Tetrapyrrole methylase"/>
    <property type="match status" value="1"/>
</dbReference>
<dbReference type="UniPathway" id="UPA00148"/>
<evidence type="ECO:0000256" key="2">
    <source>
        <dbReference type="ARBA" id="ARBA00005879"/>
    </source>
</evidence>
<sequence length="274" mass="30635">MTQCNMTEKKMGTLYGVSLGPGDPGLITRHAWDILQRKNIFWAYPVRNKNSDSYALDIALRSDLRLPTSNTALVFPMTHDAEKLAKYWFNAAQTVYEILKNGQDVAFLVEGDASTYSTFGHLARTLKALDDTAKIQTIAGVTSFNAAAAQLQTPLADVDDTVAIIPAGYGLPVIDDLLPRFDTLVLLKVKPLLDDIIDLLHDHGLHEHSRFIEKAGSPEERIVHDLATLKGQKVNYLSLMIIKNPQRERGEVIRGCRKKSPETQSLRRPRMSKR</sequence>
<evidence type="ECO:0000256" key="4">
    <source>
        <dbReference type="ARBA" id="ARBA00022603"/>
    </source>
</evidence>
<keyword evidence="4 9" id="KW-0489">Methyltransferase</keyword>
<protein>
    <submittedName>
        <fullName evidence="9">Cobalt-precorrin-2 C(20)-methyltransferase</fullName>
        <ecNumber evidence="9">2.1.1.151</ecNumber>
    </submittedName>
</protein>
<dbReference type="InterPro" id="IPR014776">
    <property type="entry name" value="4pyrrole_Mease_sub2"/>
</dbReference>
<comment type="pathway">
    <text evidence="1">Cofactor biosynthesis; adenosylcobalamin biosynthesis.</text>
</comment>
<dbReference type="Gene3D" id="3.30.950.10">
    <property type="entry name" value="Methyltransferase, Cobalt-precorrin-4 Transmethylase, Domain 2"/>
    <property type="match status" value="1"/>
</dbReference>
<proteinExistence type="inferred from homology"/>
<evidence type="ECO:0000256" key="5">
    <source>
        <dbReference type="ARBA" id="ARBA00022679"/>
    </source>
</evidence>
<dbReference type="Gene3D" id="3.40.1010.10">
    <property type="entry name" value="Cobalt-precorrin-4 Transmethylase, Domain 1"/>
    <property type="match status" value="1"/>
</dbReference>
<dbReference type="InterPro" id="IPR012382">
    <property type="entry name" value="CobI/CbiL"/>
</dbReference>
<dbReference type="AlphaFoldDB" id="A0A3B1AM31"/>
<dbReference type="PANTHER" id="PTHR43467:SF2">
    <property type="entry name" value="COBALT-PRECORRIN-2 C(20)-METHYLTRANSFERASE"/>
    <property type="match status" value="1"/>
</dbReference>
<dbReference type="PANTHER" id="PTHR43467">
    <property type="entry name" value="COBALT-PRECORRIN-2 C(20)-METHYLTRANSFERASE"/>
    <property type="match status" value="1"/>
</dbReference>
<reference evidence="9" key="1">
    <citation type="submission" date="2018-06" db="EMBL/GenBank/DDBJ databases">
        <authorList>
            <person name="Zhirakovskaya E."/>
        </authorList>
    </citation>
    <scope>NUCLEOTIDE SEQUENCE</scope>
</reference>
<dbReference type="InterPro" id="IPR035996">
    <property type="entry name" value="4pyrrol_Methylase_sf"/>
</dbReference>
<evidence type="ECO:0000256" key="7">
    <source>
        <dbReference type="SAM" id="MobiDB-lite"/>
    </source>
</evidence>
<evidence type="ECO:0000256" key="1">
    <source>
        <dbReference type="ARBA" id="ARBA00004953"/>
    </source>
</evidence>
<dbReference type="GO" id="GO:0032259">
    <property type="term" value="P:methylation"/>
    <property type="evidence" value="ECO:0007669"/>
    <property type="project" value="UniProtKB-KW"/>
</dbReference>
<accession>A0A3B1AM31</accession>
<dbReference type="InterPro" id="IPR006364">
    <property type="entry name" value="CobI/CbiL/CobIJ_dom"/>
</dbReference>
<evidence type="ECO:0000256" key="6">
    <source>
        <dbReference type="ARBA" id="ARBA00022691"/>
    </source>
</evidence>
<dbReference type="CDD" id="cd11645">
    <property type="entry name" value="Precorrin_2_C20_MT"/>
    <property type="match status" value="1"/>
</dbReference>
<evidence type="ECO:0000259" key="8">
    <source>
        <dbReference type="Pfam" id="PF00590"/>
    </source>
</evidence>
<dbReference type="GO" id="GO:0009236">
    <property type="term" value="P:cobalamin biosynthetic process"/>
    <property type="evidence" value="ECO:0007669"/>
    <property type="project" value="UniProtKB-UniPathway"/>
</dbReference>
<evidence type="ECO:0000256" key="3">
    <source>
        <dbReference type="ARBA" id="ARBA00022573"/>
    </source>
</evidence>
<name>A0A3B1AM31_9ZZZZ</name>
<dbReference type="PIRSF" id="PIRSF036427">
    <property type="entry name" value="Precrrn-2_mtase"/>
    <property type="match status" value="1"/>
</dbReference>
<dbReference type="InterPro" id="IPR014777">
    <property type="entry name" value="4pyrrole_Mease_sub1"/>
</dbReference>
<keyword evidence="5 9" id="KW-0808">Transferase</keyword>
<dbReference type="InterPro" id="IPR000878">
    <property type="entry name" value="4pyrrol_Mease"/>
</dbReference>
<evidence type="ECO:0000313" key="9">
    <source>
        <dbReference type="EMBL" id="VAX00914.1"/>
    </source>
</evidence>
<dbReference type="GO" id="GO:0030788">
    <property type="term" value="F:precorrin-2 C20-methyltransferase activity"/>
    <property type="evidence" value="ECO:0007669"/>
    <property type="project" value="InterPro"/>
</dbReference>
<dbReference type="Pfam" id="PF00590">
    <property type="entry name" value="TP_methylase"/>
    <property type="match status" value="1"/>
</dbReference>
<dbReference type="GO" id="GO:0043781">
    <property type="term" value="F:cobalt-factor II C20-methyltransferase activity"/>
    <property type="evidence" value="ECO:0007669"/>
    <property type="project" value="UniProtKB-EC"/>
</dbReference>
<organism evidence="9">
    <name type="scientific">hydrothermal vent metagenome</name>
    <dbReference type="NCBI Taxonomy" id="652676"/>
    <lineage>
        <taxon>unclassified sequences</taxon>
        <taxon>metagenomes</taxon>
        <taxon>ecological metagenomes</taxon>
    </lineage>
</organism>
<comment type="similarity">
    <text evidence="2">Belongs to the precorrin methyltransferase family.</text>
</comment>
<keyword evidence="6" id="KW-0949">S-adenosyl-L-methionine</keyword>
<keyword evidence="3" id="KW-0169">Cobalamin biosynthesis</keyword>
<dbReference type="NCBIfam" id="TIGR01467">
    <property type="entry name" value="cobI_cbiL"/>
    <property type="match status" value="1"/>
</dbReference>
<dbReference type="EC" id="2.1.1.151" evidence="9"/>
<feature type="domain" description="Tetrapyrrole methylase" evidence="8">
    <location>
        <begin position="13"/>
        <end position="225"/>
    </location>
</feature>